<name>A0AAD8JM75_9APIA</name>
<sequence>MGKKRGRSVNVSSKPKHSLDANRTKGSRTAATVRRLKMYNKRPKRDRKGNILKHDLQSKELPSTRIQPDPRWFDGTQMIHVEKRPAKANLVSGLDRSEECNCNYMVRQHDLIVQHSYTEIQRTSA</sequence>
<proteinExistence type="predicted"/>
<gene>
    <name evidence="3" type="ORF">POM88_004781</name>
</gene>
<protein>
    <submittedName>
        <fullName evidence="3">NGP1NT domain-containing protein</fullName>
    </submittedName>
</protein>
<dbReference type="AlphaFoldDB" id="A0AAD8JM75"/>
<dbReference type="Proteomes" id="UP001237642">
    <property type="component" value="Unassembled WGS sequence"/>
</dbReference>
<feature type="domain" description="Nucleolar GTP-binding protein 2 N-terminal" evidence="2">
    <location>
        <begin position="38"/>
        <end position="81"/>
    </location>
</feature>
<reference evidence="3" key="2">
    <citation type="submission" date="2023-05" db="EMBL/GenBank/DDBJ databases">
        <authorList>
            <person name="Schelkunov M.I."/>
        </authorList>
    </citation>
    <scope>NUCLEOTIDE SEQUENCE</scope>
    <source>
        <strain evidence="3">Hsosn_3</strain>
        <tissue evidence="3">Leaf</tissue>
    </source>
</reference>
<keyword evidence="4" id="KW-1185">Reference proteome</keyword>
<feature type="region of interest" description="Disordered" evidence="1">
    <location>
        <begin position="1"/>
        <end position="71"/>
    </location>
</feature>
<dbReference type="InterPro" id="IPR012971">
    <property type="entry name" value="NOG2_N_dom"/>
</dbReference>
<feature type="compositionally biased region" description="Basic and acidic residues" evidence="1">
    <location>
        <begin position="48"/>
        <end position="58"/>
    </location>
</feature>
<reference evidence="3" key="1">
    <citation type="submission" date="2023-02" db="EMBL/GenBank/DDBJ databases">
        <title>Genome of toxic invasive species Heracleum sosnowskyi carries increased number of genes despite the absence of recent whole-genome duplications.</title>
        <authorList>
            <person name="Schelkunov M."/>
            <person name="Shtratnikova V."/>
            <person name="Makarenko M."/>
            <person name="Klepikova A."/>
            <person name="Omelchenko D."/>
            <person name="Novikova G."/>
            <person name="Obukhova E."/>
            <person name="Bogdanov V."/>
            <person name="Penin A."/>
            <person name="Logacheva M."/>
        </authorList>
    </citation>
    <scope>NUCLEOTIDE SEQUENCE</scope>
    <source>
        <strain evidence="3">Hsosn_3</strain>
        <tissue evidence="3">Leaf</tissue>
    </source>
</reference>
<evidence type="ECO:0000313" key="4">
    <source>
        <dbReference type="Proteomes" id="UP001237642"/>
    </source>
</evidence>
<comment type="caution">
    <text evidence="3">The sequence shown here is derived from an EMBL/GenBank/DDBJ whole genome shotgun (WGS) entry which is preliminary data.</text>
</comment>
<dbReference type="EMBL" id="JAUIZM010000001">
    <property type="protein sequence ID" value="KAK1405176.1"/>
    <property type="molecule type" value="Genomic_DNA"/>
</dbReference>
<organism evidence="3 4">
    <name type="scientific">Heracleum sosnowskyi</name>
    <dbReference type="NCBI Taxonomy" id="360622"/>
    <lineage>
        <taxon>Eukaryota</taxon>
        <taxon>Viridiplantae</taxon>
        <taxon>Streptophyta</taxon>
        <taxon>Embryophyta</taxon>
        <taxon>Tracheophyta</taxon>
        <taxon>Spermatophyta</taxon>
        <taxon>Magnoliopsida</taxon>
        <taxon>eudicotyledons</taxon>
        <taxon>Gunneridae</taxon>
        <taxon>Pentapetalae</taxon>
        <taxon>asterids</taxon>
        <taxon>campanulids</taxon>
        <taxon>Apiales</taxon>
        <taxon>Apiaceae</taxon>
        <taxon>Apioideae</taxon>
        <taxon>apioid superclade</taxon>
        <taxon>Tordylieae</taxon>
        <taxon>Tordyliinae</taxon>
        <taxon>Heracleum</taxon>
    </lineage>
</organism>
<evidence type="ECO:0000259" key="2">
    <source>
        <dbReference type="Pfam" id="PF08153"/>
    </source>
</evidence>
<evidence type="ECO:0000256" key="1">
    <source>
        <dbReference type="SAM" id="MobiDB-lite"/>
    </source>
</evidence>
<feature type="compositionally biased region" description="Basic residues" evidence="1">
    <location>
        <begin position="34"/>
        <end position="47"/>
    </location>
</feature>
<accession>A0AAD8JM75</accession>
<evidence type="ECO:0000313" key="3">
    <source>
        <dbReference type="EMBL" id="KAK1405176.1"/>
    </source>
</evidence>
<dbReference type="Pfam" id="PF08153">
    <property type="entry name" value="NGP1NT"/>
    <property type="match status" value="1"/>
</dbReference>